<organism evidence="3 4">
    <name type="scientific">Microbispora corallina</name>
    <dbReference type="NCBI Taxonomy" id="83302"/>
    <lineage>
        <taxon>Bacteria</taxon>
        <taxon>Bacillati</taxon>
        <taxon>Actinomycetota</taxon>
        <taxon>Actinomycetes</taxon>
        <taxon>Streptosporangiales</taxon>
        <taxon>Streptosporangiaceae</taxon>
        <taxon>Microbispora</taxon>
    </lineage>
</organism>
<name>A0ABQ4FS95_9ACTN</name>
<evidence type="ECO:0000256" key="2">
    <source>
        <dbReference type="SAM" id="SignalP"/>
    </source>
</evidence>
<comment type="caution">
    <text evidence="3">The sequence shown here is derived from an EMBL/GenBank/DDBJ whole genome shotgun (WGS) entry which is preliminary data.</text>
</comment>
<reference evidence="3 4" key="1">
    <citation type="submission" date="2021-01" db="EMBL/GenBank/DDBJ databases">
        <title>Whole genome shotgun sequence of Microbispora corallina NBRC 16416.</title>
        <authorList>
            <person name="Komaki H."/>
            <person name="Tamura T."/>
        </authorList>
    </citation>
    <scope>NUCLEOTIDE SEQUENCE [LARGE SCALE GENOMIC DNA]</scope>
    <source>
        <strain evidence="3 4">NBRC 16416</strain>
    </source>
</reference>
<feature type="signal peptide" evidence="2">
    <location>
        <begin position="1"/>
        <end position="20"/>
    </location>
</feature>
<protein>
    <recommendedName>
        <fullName evidence="5">Lipoprotein</fullName>
    </recommendedName>
</protein>
<feature type="region of interest" description="Disordered" evidence="1">
    <location>
        <begin position="29"/>
        <end position="95"/>
    </location>
</feature>
<keyword evidence="2" id="KW-0732">Signal</keyword>
<keyword evidence="4" id="KW-1185">Reference proteome</keyword>
<proteinExistence type="predicted"/>
<dbReference type="PROSITE" id="PS51257">
    <property type="entry name" value="PROKAR_LIPOPROTEIN"/>
    <property type="match status" value="1"/>
</dbReference>
<feature type="chain" id="PRO_5046299670" description="Lipoprotein" evidence="2">
    <location>
        <begin position="21"/>
        <end position="263"/>
    </location>
</feature>
<gene>
    <name evidence="3" type="ORF">Mco01_06730</name>
</gene>
<dbReference type="RefSeq" id="WP_204055389.1">
    <property type="nucleotide sequence ID" value="NZ_BAAAGP010000001.1"/>
</dbReference>
<feature type="region of interest" description="Disordered" evidence="1">
    <location>
        <begin position="232"/>
        <end position="263"/>
    </location>
</feature>
<evidence type="ECO:0008006" key="5">
    <source>
        <dbReference type="Google" id="ProtNLM"/>
    </source>
</evidence>
<evidence type="ECO:0000256" key="1">
    <source>
        <dbReference type="SAM" id="MobiDB-lite"/>
    </source>
</evidence>
<dbReference type="EMBL" id="BOOC01000002">
    <property type="protein sequence ID" value="GIH37673.1"/>
    <property type="molecule type" value="Genomic_DNA"/>
</dbReference>
<sequence>MGSTRTRVNAVLLVAALAWAALLGCDPSEEDADGGASTPVAAMSSPAIAGGEQGSGGDSSSGGGQGGGAGGGGGGRPGRYTLTSGPTLDGDFSAPQGNSPGTLCLTLSAQSLGTARVARLHLAEDVPGVFTLGSGAVLCPAPAPVASPCEGSVLAPGGPVCLLMFYGRGDADSAARLEVTLEQRCTGRDTPACESLPDEAHPSESDPVTVTWQYSVPLYYCAGGYTPGVLSEPCDTAATPPPSTDPGVTDPAIAPTPTGSDVG</sequence>
<dbReference type="Proteomes" id="UP000603904">
    <property type="component" value="Unassembled WGS sequence"/>
</dbReference>
<feature type="compositionally biased region" description="Gly residues" evidence="1">
    <location>
        <begin position="51"/>
        <end position="77"/>
    </location>
</feature>
<evidence type="ECO:0000313" key="4">
    <source>
        <dbReference type="Proteomes" id="UP000603904"/>
    </source>
</evidence>
<evidence type="ECO:0000313" key="3">
    <source>
        <dbReference type="EMBL" id="GIH37673.1"/>
    </source>
</evidence>
<accession>A0ABQ4FS95</accession>